<evidence type="ECO:0000259" key="9">
    <source>
        <dbReference type="Pfam" id="PF21082"/>
    </source>
</evidence>
<feature type="transmembrane region" description="Helical" evidence="7">
    <location>
        <begin position="58"/>
        <end position="77"/>
    </location>
</feature>
<dbReference type="SUPFAM" id="SSF82861">
    <property type="entry name" value="Mechanosensitive channel protein MscS (YggB), transmembrane region"/>
    <property type="match status" value="1"/>
</dbReference>
<dbReference type="InterPro" id="IPR011066">
    <property type="entry name" value="MscS_channel_C_sf"/>
</dbReference>
<dbReference type="Pfam" id="PF21082">
    <property type="entry name" value="MS_channel_3rd"/>
    <property type="match status" value="1"/>
</dbReference>
<evidence type="ECO:0000256" key="4">
    <source>
        <dbReference type="ARBA" id="ARBA00022692"/>
    </source>
</evidence>
<dbReference type="RefSeq" id="WP_114608354.1">
    <property type="nucleotide sequence ID" value="NZ_JABVZQ010000015.1"/>
</dbReference>
<feature type="transmembrane region" description="Helical" evidence="7">
    <location>
        <begin position="16"/>
        <end position="37"/>
    </location>
</feature>
<evidence type="ECO:0000256" key="5">
    <source>
        <dbReference type="ARBA" id="ARBA00022989"/>
    </source>
</evidence>
<gene>
    <name evidence="11" type="ORF">INT08_09295</name>
</gene>
<dbReference type="Pfam" id="PF00924">
    <property type="entry name" value="MS_channel_2nd"/>
    <property type="match status" value="1"/>
</dbReference>
<dbReference type="InterPro" id="IPR008910">
    <property type="entry name" value="MSC_TM_helix"/>
</dbReference>
<dbReference type="InterPro" id="IPR011014">
    <property type="entry name" value="MscS_channel_TM-2"/>
</dbReference>
<dbReference type="Proteomes" id="UP000619838">
    <property type="component" value="Unassembled WGS sequence"/>
</dbReference>
<feature type="domain" description="Mechanosensitive ion channel MscS C-terminal" evidence="9">
    <location>
        <begin position="177"/>
        <end position="258"/>
    </location>
</feature>
<evidence type="ECO:0000259" key="10">
    <source>
        <dbReference type="Pfam" id="PF21088"/>
    </source>
</evidence>
<keyword evidence="5 7" id="KW-1133">Transmembrane helix</keyword>
<feature type="domain" description="Mechanosensitive ion channel MscS" evidence="8">
    <location>
        <begin position="104"/>
        <end position="169"/>
    </location>
</feature>
<evidence type="ECO:0000259" key="8">
    <source>
        <dbReference type="Pfam" id="PF00924"/>
    </source>
</evidence>
<protein>
    <submittedName>
        <fullName evidence="11">Mechanosensitive ion channel</fullName>
    </submittedName>
</protein>
<evidence type="ECO:0000256" key="2">
    <source>
        <dbReference type="ARBA" id="ARBA00008017"/>
    </source>
</evidence>
<keyword evidence="6 7" id="KW-0472">Membrane</keyword>
<dbReference type="Pfam" id="PF05552">
    <property type="entry name" value="MS_channel_1st_1"/>
    <property type="match status" value="1"/>
</dbReference>
<keyword evidence="4 7" id="KW-0812">Transmembrane</keyword>
<dbReference type="Gene3D" id="1.10.287.1260">
    <property type="match status" value="1"/>
</dbReference>
<comment type="subcellular location">
    <subcellularLocation>
        <location evidence="1">Cell membrane</location>
        <topology evidence="1">Multi-pass membrane protein</topology>
    </subcellularLocation>
</comment>
<name>A0ABR9XU78_9CHLB</name>
<feature type="transmembrane region" description="Helical" evidence="7">
    <location>
        <begin position="83"/>
        <end position="105"/>
    </location>
</feature>
<dbReference type="InterPro" id="IPR023408">
    <property type="entry name" value="MscS_beta-dom_sf"/>
</dbReference>
<dbReference type="InterPro" id="IPR049142">
    <property type="entry name" value="MS_channel_1st"/>
</dbReference>
<feature type="domain" description="Mechanosensitive ion channel transmembrane helices 2/3" evidence="10">
    <location>
        <begin position="61"/>
        <end position="102"/>
    </location>
</feature>
<evidence type="ECO:0000256" key="6">
    <source>
        <dbReference type="ARBA" id="ARBA00023136"/>
    </source>
</evidence>
<dbReference type="EMBL" id="JADGII010000018">
    <property type="protein sequence ID" value="MBF0637360.1"/>
    <property type="molecule type" value="Genomic_DNA"/>
</dbReference>
<organism evidence="11 12">
    <name type="scientific">Prosthecochloris ethylica</name>
    <dbReference type="NCBI Taxonomy" id="2743976"/>
    <lineage>
        <taxon>Bacteria</taxon>
        <taxon>Pseudomonadati</taxon>
        <taxon>Chlorobiota</taxon>
        <taxon>Chlorobiia</taxon>
        <taxon>Chlorobiales</taxon>
        <taxon>Chlorobiaceae</taxon>
        <taxon>Prosthecochloris</taxon>
    </lineage>
</organism>
<dbReference type="Gene3D" id="3.30.70.100">
    <property type="match status" value="1"/>
</dbReference>
<evidence type="ECO:0000313" key="11">
    <source>
        <dbReference type="EMBL" id="MBF0637360.1"/>
    </source>
</evidence>
<dbReference type="InterPro" id="IPR049278">
    <property type="entry name" value="MS_channel_C"/>
</dbReference>
<dbReference type="SUPFAM" id="SSF82689">
    <property type="entry name" value="Mechanosensitive channel protein MscS (YggB), C-terminal domain"/>
    <property type="match status" value="1"/>
</dbReference>
<proteinExistence type="inferred from homology"/>
<keyword evidence="3" id="KW-1003">Cell membrane</keyword>
<keyword evidence="12" id="KW-1185">Reference proteome</keyword>
<comment type="similarity">
    <text evidence="2">Belongs to the MscS (TC 1.A.23) family.</text>
</comment>
<dbReference type="InterPro" id="IPR045275">
    <property type="entry name" value="MscS_archaea/bacteria_type"/>
</dbReference>
<dbReference type="PANTHER" id="PTHR30221:SF1">
    <property type="entry name" value="SMALL-CONDUCTANCE MECHANOSENSITIVE CHANNEL"/>
    <property type="match status" value="1"/>
</dbReference>
<dbReference type="PANTHER" id="PTHR30221">
    <property type="entry name" value="SMALL-CONDUCTANCE MECHANOSENSITIVE CHANNEL"/>
    <property type="match status" value="1"/>
</dbReference>
<dbReference type="InterPro" id="IPR010920">
    <property type="entry name" value="LSM_dom_sf"/>
</dbReference>
<accession>A0ABR9XU78</accession>
<dbReference type="Pfam" id="PF21088">
    <property type="entry name" value="MS_channel_1st"/>
    <property type="match status" value="1"/>
</dbReference>
<evidence type="ECO:0000256" key="3">
    <source>
        <dbReference type="ARBA" id="ARBA00022475"/>
    </source>
</evidence>
<evidence type="ECO:0000256" key="7">
    <source>
        <dbReference type="SAM" id="Phobius"/>
    </source>
</evidence>
<dbReference type="InterPro" id="IPR006685">
    <property type="entry name" value="MscS_channel_2nd"/>
</dbReference>
<sequence>MDAFNTDTIIQMVTTYGIKVIVALVILYIGIKVAGFAEQRLTSTLRKREEIDEMLVRFLGNVTRYGIIAVVIAMVLNQVGIETASIIAVLGTIGLAIGLALQGTLSNIASGVMLMVFRPFTIGNYVEAGGHGGTVTAVNLFTTELTTPDNVQIIIPNNAVWGNSVVNYSCHETRRADFTIGIAYSDNIEQAIATLKQVIDSDQRILRDPEPLLVVSELAASSVNITIRVWTKSADFWTVKFDMTRRFKEELDRAGITIPFPQQQVHLVRSPGAE</sequence>
<reference evidence="11 12" key="1">
    <citation type="journal article" date="2020" name="Microorganisms">
        <title>Simultaneous Genome Sequencing of Prosthecochloris ethylica and Desulfuromonas acetoxidans within a Syntrophic Mixture Reveals Unique Pili and Protein Interactions.</title>
        <authorList>
            <person name="Kyndt J.A."/>
            <person name="Van Beeumen J.J."/>
            <person name="Meyer T.E."/>
        </authorList>
    </citation>
    <scope>NUCLEOTIDE SEQUENCE [LARGE SCALE GENOMIC DNA]</scope>
    <source>
        <strain evidence="11 12">N3</strain>
    </source>
</reference>
<evidence type="ECO:0000256" key="1">
    <source>
        <dbReference type="ARBA" id="ARBA00004651"/>
    </source>
</evidence>
<evidence type="ECO:0000313" key="12">
    <source>
        <dbReference type="Proteomes" id="UP000619838"/>
    </source>
</evidence>
<dbReference type="SUPFAM" id="SSF50182">
    <property type="entry name" value="Sm-like ribonucleoproteins"/>
    <property type="match status" value="1"/>
</dbReference>
<comment type="caution">
    <text evidence="11">The sequence shown here is derived from an EMBL/GenBank/DDBJ whole genome shotgun (WGS) entry which is preliminary data.</text>
</comment>
<dbReference type="Gene3D" id="2.30.30.60">
    <property type="match status" value="1"/>
</dbReference>